<dbReference type="KEGG" id="pri:PRIO_0830"/>
<dbReference type="AlphaFoldDB" id="A0A0E4CUM5"/>
<sequence length="64" mass="7464">MIIVISTRPYHSVNFMKILYAFYGVGIQKDHTGVFANIHGTHIIHPIRKFSPIQSCHLKNMERR</sequence>
<dbReference type="EMBL" id="LN831776">
    <property type="protein sequence ID" value="CQR52443.1"/>
    <property type="molecule type" value="Genomic_DNA"/>
</dbReference>
<organism evidence="1 2">
    <name type="scientific">Paenibacillus riograndensis SBR5</name>
    <dbReference type="NCBI Taxonomy" id="1073571"/>
    <lineage>
        <taxon>Bacteria</taxon>
        <taxon>Bacillati</taxon>
        <taxon>Bacillota</taxon>
        <taxon>Bacilli</taxon>
        <taxon>Bacillales</taxon>
        <taxon>Paenibacillaceae</taxon>
        <taxon>Paenibacillus</taxon>
        <taxon>Paenibacillus sonchi group</taxon>
    </lineage>
</organism>
<dbReference type="Proteomes" id="UP000033163">
    <property type="component" value="Chromosome I"/>
</dbReference>
<protein>
    <submittedName>
        <fullName evidence="1">Uncharacterized protein</fullName>
    </submittedName>
</protein>
<evidence type="ECO:0000313" key="2">
    <source>
        <dbReference type="Proteomes" id="UP000033163"/>
    </source>
</evidence>
<accession>A0A0E4CUM5</accession>
<reference evidence="2" key="1">
    <citation type="submission" date="2015-03" db="EMBL/GenBank/DDBJ databases">
        <authorList>
            <person name="Wibberg D."/>
        </authorList>
    </citation>
    <scope>NUCLEOTIDE SEQUENCE [LARGE SCALE GENOMIC DNA]</scope>
</reference>
<evidence type="ECO:0000313" key="1">
    <source>
        <dbReference type="EMBL" id="CQR52443.1"/>
    </source>
</evidence>
<name>A0A0E4CUM5_9BACL</name>
<gene>
    <name evidence="1" type="ORF">PRIO_0830</name>
</gene>
<dbReference type="HOGENOM" id="CLU_2863647_0_0_9"/>
<proteinExistence type="predicted"/>
<dbReference type="PATRIC" id="fig|1073571.4.peg.865"/>